<feature type="signal peptide" evidence="3">
    <location>
        <begin position="1"/>
        <end position="24"/>
    </location>
</feature>
<protein>
    <submittedName>
        <fullName evidence="6">3D (Asp-Asp-Asp) domain-containing protein</fullName>
    </submittedName>
</protein>
<dbReference type="GO" id="GO:0019867">
    <property type="term" value="C:outer membrane"/>
    <property type="evidence" value="ECO:0007669"/>
    <property type="project" value="InterPro"/>
</dbReference>
<dbReference type="Pfam" id="PF06725">
    <property type="entry name" value="3D"/>
    <property type="match status" value="1"/>
</dbReference>
<evidence type="ECO:0000256" key="3">
    <source>
        <dbReference type="SAM" id="SignalP"/>
    </source>
</evidence>
<dbReference type="SUPFAM" id="SSF50685">
    <property type="entry name" value="Barwin-like endoglucanases"/>
    <property type="match status" value="1"/>
</dbReference>
<dbReference type="RefSeq" id="WP_072985703.1">
    <property type="nucleotide sequence ID" value="NZ_FQZB01000005.1"/>
</dbReference>
<gene>
    <name evidence="6" type="ORF">SAMN02745163_01144</name>
</gene>
<dbReference type="InterPro" id="IPR057309">
    <property type="entry name" value="PcsB_CC"/>
</dbReference>
<dbReference type="PANTHER" id="PTHR39160">
    <property type="entry name" value="CELL WALL-BINDING PROTEIN YOCH"/>
    <property type="match status" value="1"/>
</dbReference>
<sequence length="393" mass="44352">MKKKFLSFFIAVTLFISNSFIALSDEKSSNTEEKKNISENVVIYKQLDSKIKEYNSEIASLNTQIEKLIKEKNETTEKVKKLKEKIKTTQENLNRSRNEIDKEQAILDTRICEIYKSGTYNNYLYVLVTSKNFSTVLANIKAISKIIEIDNKLIDKLNKDKDKLADEVDNLAKNEKDILKLQFDIEKDIKDTKEKQERQNDLIERLNAEKENVAKIIKENEEILISHPIIIINNQSSTTEDIKASVRNLKDLLPQLNTQSVKDTVNSAITSGISKLNSLNTNFNPSEPLVVDNKTFKATYQMVATAYYGDGTTAMGLKPVRVVGGLSTIAVDPKVIPLGSKVYIPEYGFAIASDTGGAIKGNIIDLFMDTESQCLNWGRRPVTLHIVAYPGQW</sequence>
<feature type="domain" description="3D" evidence="4">
    <location>
        <begin position="327"/>
        <end position="387"/>
    </location>
</feature>
<evidence type="ECO:0000256" key="1">
    <source>
        <dbReference type="ARBA" id="ARBA00022729"/>
    </source>
</evidence>
<evidence type="ECO:0000259" key="4">
    <source>
        <dbReference type="Pfam" id="PF06725"/>
    </source>
</evidence>
<organism evidence="6 7">
    <name type="scientific">Clostridium cavendishii DSM 21758</name>
    <dbReference type="NCBI Taxonomy" id="1121302"/>
    <lineage>
        <taxon>Bacteria</taxon>
        <taxon>Bacillati</taxon>
        <taxon>Bacillota</taxon>
        <taxon>Clostridia</taxon>
        <taxon>Eubacteriales</taxon>
        <taxon>Clostridiaceae</taxon>
        <taxon>Clostridium</taxon>
    </lineage>
</organism>
<keyword evidence="7" id="KW-1185">Reference proteome</keyword>
<feature type="domain" description="Peptidoglycan hydrolase PcsB coiled-coil" evidence="5">
    <location>
        <begin position="97"/>
        <end position="166"/>
    </location>
</feature>
<dbReference type="InterPro" id="IPR051933">
    <property type="entry name" value="Resuscitation_pf_RpfB"/>
</dbReference>
<accession>A0A1M6FIC4</accession>
<feature type="coiled-coil region" evidence="2">
    <location>
        <begin position="44"/>
        <end position="106"/>
    </location>
</feature>
<evidence type="ECO:0000313" key="7">
    <source>
        <dbReference type="Proteomes" id="UP000184310"/>
    </source>
</evidence>
<dbReference type="CDD" id="cd22786">
    <property type="entry name" value="DPBB_YuiC-like"/>
    <property type="match status" value="1"/>
</dbReference>
<keyword evidence="2" id="KW-0175">Coiled coil</keyword>
<dbReference type="GO" id="GO:0009254">
    <property type="term" value="P:peptidoglycan turnover"/>
    <property type="evidence" value="ECO:0007669"/>
    <property type="project" value="InterPro"/>
</dbReference>
<dbReference type="STRING" id="1121302.SAMN02745163_01144"/>
<feature type="coiled-coil region" evidence="2">
    <location>
        <begin position="147"/>
        <end position="223"/>
    </location>
</feature>
<dbReference type="InterPro" id="IPR036908">
    <property type="entry name" value="RlpA-like_sf"/>
</dbReference>
<dbReference type="InterPro" id="IPR010611">
    <property type="entry name" value="3D_dom"/>
</dbReference>
<dbReference type="GO" id="GO:0004553">
    <property type="term" value="F:hydrolase activity, hydrolyzing O-glycosyl compounds"/>
    <property type="evidence" value="ECO:0007669"/>
    <property type="project" value="InterPro"/>
</dbReference>
<name>A0A1M6FIC4_9CLOT</name>
<evidence type="ECO:0000259" key="5">
    <source>
        <dbReference type="Pfam" id="PF24568"/>
    </source>
</evidence>
<reference evidence="6 7" key="1">
    <citation type="submission" date="2016-11" db="EMBL/GenBank/DDBJ databases">
        <authorList>
            <person name="Jaros S."/>
            <person name="Januszkiewicz K."/>
            <person name="Wedrychowicz H."/>
        </authorList>
    </citation>
    <scope>NUCLEOTIDE SEQUENCE [LARGE SCALE GENOMIC DNA]</scope>
    <source>
        <strain evidence="6 7">DSM 21758</strain>
    </source>
</reference>
<dbReference type="AlphaFoldDB" id="A0A1M6FIC4"/>
<dbReference type="EMBL" id="FQZB01000005">
    <property type="protein sequence ID" value="SHI97379.1"/>
    <property type="molecule type" value="Genomic_DNA"/>
</dbReference>
<keyword evidence="1 3" id="KW-0732">Signal</keyword>
<dbReference type="Pfam" id="PF24568">
    <property type="entry name" value="CC_PcsB"/>
    <property type="match status" value="1"/>
</dbReference>
<dbReference type="Gene3D" id="6.10.250.3150">
    <property type="match status" value="1"/>
</dbReference>
<proteinExistence type="predicted"/>
<feature type="chain" id="PRO_5012138515" evidence="3">
    <location>
        <begin position="25"/>
        <end position="393"/>
    </location>
</feature>
<dbReference type="Gene3D" id="2.40.40.10">
    <property type="entry name" value="RlpA-like domain"/>
    <property type="match status" value="1"/>
</dbReference>
<evidence type="ECO:0000256" key="2">
    <source>
        <dbReference type="SAM" id="Coils"/>
    </source>
</evidence>
<dbReference type="PANTHER" id="PTHR39160:SF4">
    <property type="entry name" value="RESUSCITATION-PROMOTING FACTOR RPFB"/>
    <property type="match status" value="1"/>
</dbReference>
<evidence type="ECO:0000313" key="6">
    <source>
        <dbReference type="EMBL" id="SHI97379.1"/>
    </source>
</evidence>
<dbReference type="Proteomes" id="UP000184310">
    <property type="component" value="Unassembled WGS sequence"/>
</dbReference>